<feature type="compositionally biased region" description="Basic and acidic residues" evidence="1">
    <location>
        <begin position="119"/>
        <end position="128"/>
    </location>
</feature>
<keyword evidence="3" id="KW-1185">Reference proteome</keyword>
<name>A1CEY8_ASPCL</name>
<evidence type="ECO:0000313" key="2">
    <source>
        <dbReference type="EMBL" id="EAW11437.1"/>
    </source>
</evidence>
<dbReference type="Proteomes" id="UP000006701">
    <property type="component" value="Unassembled WGS sequence"/>
</dbReference>
<dbReference type="VEuPathDB" id="FungiDB:ACLA_091350"/>
<evidence type="ECO:0000256" key="1">
    <source>
        <dbReference type="SAM" id="MobiDB-lite"/>
    </source>
</evidence>
<accession>A1CEY8</accession>
<reference evidence="2 3" key="1">
    <citation type="journal article" date="2008" name="PLoS Genet.">
        <title>Genomic islands in the pathogenic filamentous fungus Aspergillus fumigatus.</title>
        <authorList>
            <person name="Fedorova N.D."/>
            <person name="Khaldi N."/>
            <person name="Joardar V.S."/>
            <person name="Maiti R."/>
            <person name="Amedeo P."/>
            <person name="Anderson M.J."/>
            <person name="Crabtree J."/>
            <person name="Silva J.C."/>
            <person name="Badger J.H."/>
            <person name="Albarraq A."/>
            <person name="Angiuoli S."/>
            <person name="Bussey H."/>
            <person name="Bowyer P."/>
            <person name="Cotty P.J."/>
            <person name="Dyer P.S."/>
            <person name="Egan A."/>
            <person name="Galens K."/>
            <person name="Fraser-Liggett C.M."/>
            <person name="Haas B.J."/>
            <person name="Inman J.M."/>
            <person name="Kent R."/>
            <person name="Lemieux S."/>
            <person name="Malavazi I."/>
            <person name="Orvis J."/>
            <person name="Roemer T."/>
            <person name="Ronning C.M."/>
            <person name="Sundaram J.P."/>
            <person name="Sutton G."/>
            <person name="Turner G."/>
            <person name="Venter J.C."/>
            <person name="White O.R."/>
            <person name="Whitty B.R."/>
            <person name="Youngman P."/>
            <person name="Wolfe K.H."/>
            <person name="Goldman G.H."/>
            <person name="Wortman J.R."/>
            <person name="Jiang B."/>
            <person name="Denning D.W."/>
            <person name="Nierman W.C."/>
        </authorList>
    </citation>
    <scope>NUCLEOTIDE SEQUENCE [LARGE SCALE GENOMIC DNA]</scope>
    <source>
        <strain evidence="3">ATCC 1007 / CBS 513.65 / DSM 816 / NCTC 3887 / NRRL 1</strain>
    </source>
</reference>
<sequence>MSGPRTPYPPININVLPSHPAGVDIPATKTTVGSAGSKNMGPLKIPGFRDIAVREYGEWLASNVSDETLNAAFRQASVVTLSDSFDLEHIYKDQNPEFFVGKGIKPGICSKFRRKHPTLGREREEGNSRSEGGVKNVLA</sequence>
<dbReference type="HOGENOM" id="CLU_1844635_0_0_1"/>
<feature type="region of interest" description="Disordered" evidence="1">
    <location>
        <begin position="113"/>
        <end position="139"/>
    </location>
</feature>
<dbReference type="AlphaFoldDB" id="A1CEY8"/>
<dbReference type="EMBL" id="DS027052">
    <property type="protein sequence ID" value="EAW11437.1"/>
    <property type="molecule type" value="Genomic_DNA"/>
</dbReference>
<gene>
    <name evidence="2" type="ORF">ACLA_091350</name>
</gene>
<dbReference type="OrthoDB" id="4364447at2759"/>
<evidence type="ECO:0000313" key="3">
    <source>
        <dbReference type="Proteomes" id="UP000006701"/>
    </source>
</evidence>
<protein>
    <submittedName>
        <fullName evidence="2">Uncharacterized protein</fullName>
    </submittedName>
</protein>
<dbReference type="KEGG" id="act:ACLA_091350"/>
<dbReference type="GeneID" id="4705101"/>
<organism evidence="2 3">
    <name type="scientific">Aspergillus clavatus (strain ATCC 1007 / CBS 513.65 / DSM 816 / NCTC 3887 / NRRL 1 / QM 1276 / 107)</name>
    <dbReference type="NCBI Taxonomy" id="344612"/>
    <lineage>
        <taxon>Eukaryota</taxon>
        <taxon>Fungi</taxon>
        <taxon>Dikarya</taxon>
        <taxon>Ascomycota</taxon>
        <taxon>Pezizomycotina</taxon>
        <taxon>Eurotiomycetes</taxon>
        <taxon>Eurotiomycetidae</taxon>
        <taxon>Eurotiales</taxon>
        <taxon>Aspergillaceae</taxon>
        <taxon>Aspergillus</taxon>
        <taxon>Aspergillus subgen. Fumigati</taxon>
    </lineage>
</organism>
<proteinExistence type="predicted"/>
<dbReference type="RefSeq" id="XP_001272863.1">
    <property type="nucleotide sequence ID" value="XM_001272862.1"/>
</dbReference>